<name>A0A934J2Z9_9BACL</name>
<accession>A0A934J2Z9</accession>
<dbReference type="SMART" id="SM00387">
    <property type="entry name" value="HATPase_c"/>
    <property type="match status" value="1"/>
</dbReference>
<dbReference type="SUPFAM" id="SSF47384">
    <property type="entry name" value="Homodimeric domain of signal transducing histidine kinase"/>
    <property type="match status" value="1"/>
</dbReference>
<feature type="domain" description="Histidine kinase" evidence="9">
    <location>
        <begin position="244"/>
        <end position="458"/>
    </location>
</feature>
<dbReference type="SUPFAM" id="SSF55874">
    <property type="entry name" value="ATPase domain of HSP90 chaperone/DNA topoisomerase II/histidine kinase"/>
    <property type="match status" value="1"/>
</dbReference>
<dbReference type="Pfam" id="PF00512">
    <property type="entry name" value="HisKA"/>
    <property type="match status" value="1"/>
</dbReference>
<evidence type="ECO:0000256" key="7">
    <source>
        <dbReference type="ARBA" id="ARBA00022840"/>
    </source>
</evidence>
<evidence type="ECO:0000259" key="9">
    <source>
        <dbReference type="PROSITE" id="PS50109"/>
    </source>
</evidence>
<dbReference type="InterPro" id="IPR035965">
    <property type="entry name" value="PAS-like_dom_sf"/>
</dbReference>
<feature type="domain" description="PAS" evidence="10">
    <location>
        <begin position="109"/>
        <end position="184"/>
    </location>
</feature>
<dbReference type="PANTHER" id="PTHR43065">
    <property type="entry name" value="SENSOR HISTIDINE KINASE"/>
    <property type="match status" value="1"/>
</dbReference>
<keyword evidence="5" id="KW-0547">Nucleotide-binding</keyword>
<dbReference type="InterPro" id="IPR000014">
    <property type="entry name" value="PAS"/>
</dbReference>
<evidence type="ECO:0000256" key="6">
    <source>
        <dbReference type="ARBA" id="ARBA00022777"/>
    </source>
</evidence>
<evidence type="ECO:0000313" key="11">
    <source>
        <dbReference type="EMBL" id="MBJ6360528.1"/>
    </source>
</evidence>
<dbReference type="PROSITE" id="PS50109">
    <property type="entry name" value="HIS_KIN"/>
    <property type="match status" value="1"/>
</dbReference>
<dbReference type="Gene3D" id="1.10.1240.30">
    <property type="entry name" value="KaiA/RbsU domain"/>
    <property type="match status" value="1"/>
</dbReference>
<keyword evidence="3" id="KW-0597">Phosphoprotein</keyword>
<keyword evidence="4" id="KW-0808">Transferase</keyword>
<dbReference type="Proteomes" id="UP000640274">
    <property type="component" value="Unassembled WGS sequence"/>
</dbReference>
<gene>
    <name evidence="11" type="ORF">JFN88_04210</name>
</gene>
<evidence type="ECO:0000256" key="4">
    <source>
        <dbReference type="ARBA" id="ARBA00022679"/>
    </source>
</evidence>
<keyword evidence="12" id="KW-1185">Reference proteome</keyword>
<keyword evidence="8" id="KW-0902">Two-component regulatory system</keyword>
<evidence type="ECO:0000259" key="10">
    <source>
        <dbReference type="PROSITE" id="PS50112"/>
    </source>
</evidence>
<dbReference type="InterPro" id="IPR017944">
    <property type="entry name" value="KaiA/RbsU_helical_domain_sf"/>
</dbReference>
<evidence type="ECO:0000256" key="1">
    <source>
        <dbReference type="ARBA" id="ARBA00000085"/>
    </source>
</evidence>
<dbReference type="Pfam" id="PF08673">
    <property type="entry name" value="RsbU_N"/>
    <property type="match status" value="1"/>
</dbReference>
<proteinExistence type="predicted"/>
<dbReference type="RefSeq" id="WP_199018082.1">
    <property type="nucleotide sequence ID" value="NZ_JAELUP010000010.1"/>
</dbReference>
<dbReference type="InterPro" id="IPR014787">
    <property type="entry name" value="PSer_Pase_RsbU_N"/>
</dbReference>
<dbReference type="PANTHER" id="PTHR43065:SF10">
    <property type="entry name" value="PEROXIDE STRESS-ACTIVATED HISTIDINE KINASE MAK3"/>
    <property type="match status" value="1"/>
</dbReference>
<evidence type="ECO:0000256" key="8">
    <source>
        <dbReference type="ARBA" id="ARBA00023012"/>
    </source>
</evidence>
<dbReference type="InterPro" id="IPR004358">
    <property type="entry name" value="Sig_transdc_His_kin-like_C"/>
</dbReference>
<keyword evidence="7 11" id="KW-0067">ATP-binding</keyword>
<comment type="caution">
    <text evidence="11">The sequence shown here is derived from an EMBL/GenBank/DDBJ whole genome shotgun (WGS) entry which is preliminary data.</text>
</comment>
<organism evidence="11 12">
    <name type="scientific">Paenibacillus roseus</name>
    <dbReference type="NCBI Taxonomy" id="2798579"/>
    <lineage>
        <taxon>Bacteria</taxon>
        <taxon>Bacillati</taxon>
        <taxon>Bacillota</taxon>
        <taxon>Bacilli</taxon>
        <taxon>Bacillales</taxon>
        <taxon>Paenibacillaceae</taxon>
        <taxon>Paenibacillus</taxon>
    </lineage>
</organism>
<dbReference type="Pfam" id="PF12860">
    <property type="entry name" value="PAS_7"/>
    <property type="match status" value="1"/>
</dbReference>
<dbReference type="Gene3D" id="3.30.565.10">
    <property type="entry name" value="Histidine kinase-like ATPase, C-terminal domain"/>
    <property type="match status" value="1"/>
</dbReference>
<dbReference type="InterPro" id="IPR005467">
    <property type="entry name" value="His_kinase_dom"/>
</dbReference>
<dbReference type="GO" id="GO:0000155">
    <property type="term" value="F:phosphorelay sensor kinase activity"/>
    <property type="evidence" value="ECO:0007669"/>
    <property type="project" value="InterPro"/>
</dbReference>
<comment type="catalytic activity">
    <reaction evidence="1">
        <text>ATP + protein L-histidine = ADP + protein N-phospho-L-histidine.</text>
        <dbReference type="EC" id="2.7.13.3"/>
    </reaction>
</comment>
<evidence type="ECO:0000313" key="12">
    <source>
        <dbReference type="Proteomes" id="UP000640274"/>
    </source>
</evidence>
<reference evidence="11" key="1">
    <citation type="submission" date="2020-12" db="EMBL/GenBank/DDBJ databases">
        <authorList>
            <person name="Huq M.A."/>
        </authorList>
    </citation>
    <scope>NUCLEOTIDE SEQUENCE</scope>
    <source>
        <strain evidence="11">MAHUQ-46</strain>
    </source>
</reference>
<dbReference type="EMBL" id="JAELUP010000010">
    <property type="protein sequence ID" value="MBJ6360528.1"/>
    <property type="molecule type" value="Genomic_DNA"/>
</dbReference>
<evidence type="ECO:0000256" key="2">
    <source>
        <dbReference type="ARBA" id="ARBA00012438"/>
    </source>
</evidence>
<sequence length="458" mass="52122">MQTIRKRYFPALAEYVRSGSDVSLFQATEIGKLLNGIHPEEIIEIHEETIQLLAANMESEEALKLYNRSFVFLTELMVAYRFRVQPGDSTEFSMMKELLYNSNRSTEHVKNKYENVLQHMDSGIAIFDSEGILSFVNLQMAKLMEVPRKTLLGCDILGIATHPQLKPSTKKMIIQLFKEIMRRRLRYYEMQDAGGRHLLITVTYGDQLDGDYLVSIKDVSEYKQIEQTAYQNDKLAMLGKIAAAIAHEIRNPLTSIRGFIQLLRPHLMQLGKEEYARIILTEIDRANEIIHEFLNSSKPTAPMKQRVSVASLMKEVVLLSESEALMKGCLLNFEGSEERLEVSIDVKQVKQVMLNILRNALDAISERGSEQKEQQGRIDLIVHQEHKSAVITIKDNGKGMDRNTMTRLFDPFFTTKADGTGLGLSVSYRIIKNHGGFIKLNSEIGEGTEFNIYLPSLP</sequence>
<dbReference type="SMART" id="SM00388">
    <property type="entry name" value="HisKA"/>
    <property type="match status" value="1"/>
</dbReference>
<dbReference type="PROSITE" id="PS50112">
    <property type="entry name" value="PAS"/>
    <property type="match status" value="1"/>
</dbReference>
<keyword evidence="6" id="KW-0418">Kinase</keyword>
<evidence type="ECO:0000256" key="3">
    <source>
        <dbReference type="ARBA" id="ARBA00022553"/>
    </source>
</evidence>
<dbReference type="EC" id="2.7.13.3" evidence="2"/>
<dbReference type="Gene3D" id="3.30.450.20">
    <property type="entry name" value="PAS domain"/>
    <property type="match status" value="1"/>
</dbReference>
<dbReference type="InterPro" id="IPR036097">
    <property type="entry name" value="HisK_dim/P_sf"/>
</dbReference>
<dbReference type="GO" id="GO:0005524">
    <property type="term" value="F:ATP binding"/>
    <property type="evidence" value="ECO:0007669"/>
    <property type="project" value="UniProtKB-KW"/>
</dbReference>
<evidence type="ECO:0000256" key="5">
    <source>
        <dbReference type="ARBA" id="ARBA00022741"/>
    </source>
</evidence>
<dbReference type="CDD" id="cd00082">
    <property type="entry name" value="HisKA"/>
    <property type="match status" value="1"/>
</dbReference>
<dbReference type="AlphaFoldDB" id="A0A934J2Z9"/>
<dbReference type="InterPro" id="IPR036890">
    <property type="entry name" value="HATPase_C_sf"/>
</dbReference>
<dbReference type="SUPFAM" id="SSF101215">
    <property type="entry name" value="KaiA/RbsU domain"/>
    <property type="match status" value="1"/>
</dbReference>
<dbReference type="PRINTS" id="PR00344">
    <property type="entry name" value="BCTRLSENSOR"/>
</dbReference>
<dbReference type="SUPFAM" id="SSF55785">
    <property type="entry name" value="PYP-like sensor domain (PAS domain)"/>
    <property type="match status" value="1"/>
</dbReference>
<dbReference type="InterPro" id="IPR003661">
    <property type="entry name" value="HisK_dim/P_dom"/>
</dbReference>
<dbReference type="InterPro" id="IPR003594">
    <property type="entry name" value="HATPase_dom"/>
</dbReference>
<protein>
    <recommendedName>
        <fullName evidence="2">histidine kinase</fullName>
        <ecNumber evidence="2">2.7.13.3</ecNumber>
    </recommendedName>
</protein>
<dbReference type="Gene3D" id="1.10.287.130">
    <property type="match status" value="1"/>
</dbReference>
<dbReference type="Pfam" id="PF02518">
    <property type="entry name" value="HATPase_c"/>
    <property type="match status" value="1"/>
</dbReference>